<evidence type="ECO:0000256" key="1">
    <source>
        <dbReference type="PROSITE-ProRule" id="PRU00182"/>
    </source>
</evidence>
<gene>
    <name evidence="2" type="ORF">CMV30_00470</name>
</gene>
<dbReference type="PROSITE" id="PS50889">
    <property type="entry name" value="S4"/>
    <property type="match status" value="1"/>
</dbReference>
<sequence length="82" mass="8335">MKPASKSSASPAPRPVIVRAVPIELGQLLKFAGLGGSGGEIKTAIKDGEVLLNGAVETRRGKKLAVGDKVSLGSETVIVQLA</sequence>
<name>A0A290Q5X2_9BACT</name>
<keyword evidence="3" id="KW-1185">Reference proteome</keyword>
<dbReference type="Pfam" id="PF13275">
    <property type="entry name" value="S4_2"/>
    <property type="match status" value="1"/>
</dbReference>
<dbReference type="RefSeq" id="WP_096054205.1">
    <property type="nucleotide sequence ID" value="NZ_CP023344.1"/>
</dbReference>
<dbReference type="OrthoDB" id="9811532at2"/>
<dbReference type="KEGG" id="vbh:CMV30_00470"/>
<evidence type="ECO:0000313" key="3">
    <source>
        <dbReference type="Proteomes" id="UP000217265"/>
    </source>
</evidence>
<dbReference type="InterPro" id="IPR036986">
    <property type="entry name" value="S4_RNA-bd_sf"/>
</dbReference>
<organism evidence="2 3">
    <name type="scientific">Nibricoccus aquaticus</name>
    <dbReference type="NCBI Taxonomy" id="2576891"/>
    <lineage>
        <taxon>Bacteria</taxon>
        <taxon>Pseudomonadati</taxon>
        <taxon>Verrucomicrobiota</taxon>
        <taxon>Opitutia</taxon>
        <taxon>Opitutales</taxon>
        <taxon>Opitutaceae</taxon>
        <taxon>Nibricoccus</taxon>
    </lineage>
</organism>
<protein>
    <submittedName>
        <fullName evidence="2">RNA-binding protein</fullName>
    </submittedName>
</protein>
<accession>A0A290Q5X2</accession>
<dbReference type="SUPFAM" id="SSF55174">
    <property type="entry name" value="Alpha-L RNA-binding motif"/>
    <property type="match status" value="1"/>
</dbReference>
<dbReference type="EMBL" id="CP023344">
    <property type="protein sequence ID" value="ATC62570.1"/>
    <property type="molecule type" value="Genomic_DNA"/>
</dbReference>
<dbReference type="Proteomes" id="UP000217265">
    <property type="component" value="Chromosome"/>
</dbReference>
<evidence type="ECO:0000313" key="2">
    <source>
        <dbReference type="EMBL" id="ATC62570.1"/>
    </source>
</evidence>
<dbReference type="GO" id="GO:0003723">
    <property type="term" value="F:RNA binding"/>
    <property type="evidence" value="ECO:0007669"/>
    <property type="project" value="UniProtKB-KW"/>
</dbReference>
<proteinExistence type="predicted"/>
<dbReference type="AlphaFoldDB" id="A0A290Q5X2"/>
<reference evidence="2 3" key="1">
    <citation type="submission" date="2017-09" db="EMBL/GenBank/DDBJ databases">
        <title>Complete genome sequence of Verrucomicrobial strain HZ-65, isolated from freshwater.</title>
        <authorList>
            <person name="Choi A."/>
        </authorList>
    </citation>
    <scope>NUCLEOTIDE SEQUENCE [LARGE SCALE GENOMIC DNA]</scope>
    <source>
        <strain evidence="2 3">HZ-65</strain>
    </source>
</reference>
<keyword evidence="1" id="KW-0694">RNA-binding</keyword>
<dbReference type="CDD" id="cd00165">
    <property type="entry name" value="S4"/>
    <property type="match status" value="1"/>
</dbReference>
<dbReference type="Gene3D" id="3.10.290.10">
    <property type="entry name" value="RNA-binding S4 domain"/>
    <property type="match status" value="1"/>
</dbReference>